<feature type="non-terminal residue" evidence="2">
    <location>
        <position position="67"/>
    </location>
</feature>
<feature type="region of interest" description="Disordered" evidence="1">
    <location>
        <begin position="1"/>
        <end position="38"/>
    </location>
</feature>
<comment type="caution">
    <text evidence="2">The sequence shown here is derived from an EMBL/GenBank/DDBJ whole genome shotgun (WGS) entry which is preliminary data.</text>
</comment>
<sequence length="67" mass="7570">MTNQSSEQTQEVSSQVSPDVESHSPALAESVGREPRLVPVNEAIKYRRRAQQAESSLQQFEQRLKDT</sequence>
<dbReference type="EMBL" id="BARS01040285">
    <property type="protein sequence ID" value="GAG34094.1"/>
    <property type="molecule type" value="Genomic_DNA"/>
</dbReference>
<dbReference type="AlphaFoldDB" id="X0WT12"/>
<evidence type="ECO:0000313" key="2">
    <source>
        <dbReference type="EMBL" id="GAG34094.1"/>
    </source>
</evidence>
<protein>
    <submittedName>
        <fullName evidence="2">Uncharacterized protein</fullName>
    </submittedName>
</protein>
<proteinExistence type="predicted"/>
<gene>
    <name evidence="2" type="ORF">S01H1_61440</name>
</gene>
<reference evidence="2" key="1">
    <citation type="journal article" date="2014" name="Front. Microbiol.">
        <title>High frequency of phylogenetically diverse reductive dehalogenase-homologous genes in deep subseafloor sedimentary metagenomes.</title>
        <authorList>
            <person name="Kawai M."/>
            <person name="Futagami T."/>
            <person name="Toyoda A."/>
            <person name="Takaki Y."/>
            <person name="Nishi S."/>
            <person name="Hori S."/>
            <person name="Arai W."/>
            <person name="Tsubouchi T."/>
            <person name="Morono Y."/>
            <person name="Uchiyama I."/>
            <person name="Ito T."/>
            <person name="Fujiyama A."/>
            <person name="Inagaki F."/>
            <person name="Takami H."/>
        </authorList>
    </citation>
    <scope>NUCLEOTIDE SEQUENCE</scope>
    <source>
        <strain evidence="2">Expedition CK06-06</strain>
    </source>
</reference>
<accession>X0WT12</accession>
<organism evidence="2">
    <name type="scientific">marine sediment metagenome</name>
    <dbReference type="NCBI Taxonomy" id="412755"/>
    <lineage>
        <taxon>unclassified sequences</taxon>
        <taxon>metagenomes</taxon>
        <taxon>ecological metagenomes</taxon>
    </lineage>
</organism>
<name>X0WT12_9ZZZZ</name>
<evidence type="ECO:0000256" key="1">
    <source>
        <dbReference type="SAM" id="MobiDB-lite"/>
    </source>
</evidence>
<feature type="compositionally biased region" description="Low complexity" evidence="1">
    <location>
        <begin position="1"/>
        <end position="17"/>
    </location>
</feature>